<name>A0ABQ6HX53_9MICO</name>
<protein>
    <submittedName>
        <fullName evidence="2">Uncharacterized protein</fullName>
    </submittedName>
</protein>
<evidence type="ECO:0000313" key="2">
    <source>
        <dbReference type="EMBL" id="GMA22547.1"/>
    </source>
</evidence>
<evidence type="ECO:0000313" key="3">
    <source>
        <dbReference type="Proteomes" id="UP001157091"/>
    </source>
</evidence>
<sequence>MTLTVDGRTVGSAPVRTRDGVSSATVRTDVLRRTGWLEVVYGGSVSLRATTSTTDRYVRS</sequence>
<reference evidence="3" key="1">
    <citation type="journal article" date="2019" name="Int. J. Syst. Evol. Microbiol.">
        <title>The Global Catalogue of Microorganisms (GCM) 10K type strain sequencing project: providing services to taxonomists for standard genome sequencing and annotation.</title>
        <authorList>
            <consortium name="The Broad Institute Genomics Platform"/>
            <consortium name="The Broad Institute Genome Sequencing Center for Infectious Disease"/>
            <person name="Wu L."/>
            <person name="Ma J."/>
        </authorList>
    </citation>
    <scope>NUCLEOTIDE SEQUENCE [LARGE SCALE GENOMIC DNA]</scope>
    <source>
        <strain evidence="3">NBRC 106348</strain>
    </source>
</reference>
<dbReference type="Proteomes" id="UP001157091">
    <property type="component" value="Unassembled WGS sequence"/>
</dbReference>
<comment type="caution">
    <text evidence="2">The sequence shown here is derived from an EMBL/GenBank/DDBJ whole genome shotgun (WGS) entry which is preliminary data.</text>
</comment>
<dbReference type="EMBL" id="BSUK01000001">
    <property type="protein sequence ID" value="GMA22547.1"/>
    <property type="molecule type" value="Genomic_DNA"/>
</dbReference>
<organism evidence="2 3">
    <name type="scientific">Luteimicrobium album</name>
    <dbReference type="NCBI Taxonomy" id="1054550"/>
    <lineage>
        <taxon>Bacteria</taxon>
        <taxon>Bacillati</taxon>
        <taxon>Actinomycetota</taxon>
        <taxon>Actinomycetes</taxon>
        <taxon>Micrococcales</taxon>
        <taxon>Luteimicrobium</taxon>
    </lineage>
</organism>
<proteinExistence type="predicted"/>
<feature type="region of interest" description="Disordered" evidence="1">
    <location>
        <begin position="1"/>
        <end position="24"/>
    </location>
</feature>
<accession>A0ABQ6HX53</accession>
<keyword evidence="3" id="KW-1185">Reference proteome</keyword>
<gene>
    <name evidence="2" type="ORF">GCM10025864_03060</name>
</gene>
<evidence type="ECO:0000256" key="1">
    <source>
        <dbReference type="SAM" id="MobiDB-lite"/>
    </source>
</evidence>